<evidence type="ECO:0000259" key="4">
    <source>
        <dbReference type="Pfam" id="PF00535"/>
    </source>
</evidence>
<name>A0A1N6EEW1_9BACT</name>
<evidence type="ECO:0000313" key="5">
    <source>
        <dbReference type="EMBL" id="SIN81437.1"/>
    </source>
</evidence>
<dbReference type="EMBL" id="FSRC01000001">
    <property type="protein sequence ID" value="SIN81437.1"/>
    <property type="molecule type" value="Genomic_DNA"/>
</dbReference>
<evidence type="ECO:0000256" key="3">
    <source>
        <dbReference type="ARBA" id="ARBA00022679"/>
    </source>
</evidence>
<dbReference type="PANTHER" id="PTHR43179">
    <property type="entry name" value="RHAMNOSYLTRANSFERASE WBBL"/>
    <property type="match status" value="1"/>
</dbReference>
<accession>A0A1N6EEW1</accession>
<evidence type="ECO:0000313" key="6">
    <source>
        <dbReference type="Proteomes" id="UP000185221"/>
    </source>
</evidence>
<keyword evidence="3 5" id="KW-0808">Transferase</keyword>
<organism evidence="5 6">
    <name type="scientific">Algoriphagus halophilus</name>
    <dbReference type="NCBI Taxonomy" id="226505"/>
    <lineage>
        <taxon>Bacteria</taxon>
        <taxon>Pseudomonadati</taxon>
        <taxon>Bacteroidota</taxon>
        <taxon>Cytophagia</taxon>
        <taxon>Cytophagales</taxon>
        <taxon>Cyclobacteriaceae</taxon>
        <taxon>Algoriphagus</taxon>
    </lineage>
</organism>
<dbReference type="InterPro" id="IPR001173">
    <property type="entry name" value="Glyco_trans_2-like"/>
</dbReference>
<keyword evidence="6" id="KW-1185">Reference proteome</keyword>
<dbReference type="CDD" id="cd00761">
    <property type="entry name" value="Glyco_tranf_GTA_type"/>
    <property type="match status" value="1"/>
</dbReference>
<protein>
    <submittedName>
        <fullName evidence="5">Glycosyl transferase family 2</fullName>
    </submittedName>
</protein>
<evidence type="ECO:0000256" key="2">
    <source>
        <dbReference type="ARBA" id="ARBA00022676"/>
    </source>
</evidence>
<dbReference type="Proteomes" id="UP000185221">
    <property type="component" value="Unassembled WGS sequence"/>
</dbReference>
<gene>
    <name evidence="5" type="ORF">SAMN05444394_2054</name>
</gene>
<proteinExistence type="inferred from homology"/>
<dbReference type="SUPFAM" id="SSF53448">
    <property type="entry name" value="Nucleotide-diphospho-sugar transferases"/>
    <property type="match status" value="1"/>
</dbReference>
<dbReference type="AlphaFoldDB" id="A0A1N6EEW1"/>
<keyword evidence="2" id="KW-0328">Glycosyltransferase</keyword>
<reference evidence="6" key="1">
    <citation type="submission" date="2016-11" db="EMBL/GenBank/DDBJ databases">
        <authorList>
            <person name="Varghese N."/>
            <person name="Submissions S."/>
        </authorList>
    </citation>
    <scope>NUCLEOTIDE SEQUENCE [LARGE SCALE GENOMIC DNA]</scope>
    <source>
        <strain evidence="6">DSM 15292</strain>
    </source>
</reference>
<feature type="domain" description="Glycosyltransferase 2-like" evidence="4">
    <location>
        <begin position="7"/>
        <end position="123"/>
    </location>
</feature>
<dbReference type="OrthoDB" id="9801954at2"/>
<dbReference type="Gene3D" id="3.90.550.10">
    <property type="entry name" value="Spore Coat Polysaccharide Biosynthesis Protein SpsA, Chain A"/>
    <property type="match status" value="1"/>
</dbReference>
<sequence length="289" mass="32963">MSQVELSVIIPTYENWELLKACLQALNQQTFEKHRFEVLIINNKPGSPIPDLPFEGNLRVLEEAKPGSYAARNKGIAEVQSDLIAFTDSDCLPSNHWLENGVKEIEKGFDLVGGRMTLFKPEGGNHLAFIYEQAFSFNQFKNVTQKGQSVTANLICKKSVIETIGKFNETLMSGGDFEWTKRATDGGFKMGYGHDVVVAHPSRKNLHELIKKKKRTIGGMYSRFYKFYTPKQKLLFGLHFIRPHVSIFGYPNLSLSERTKLFFATWYVECIGMKEMLKLDLGHKKAERE</sequence>
<comment type="similarity">
    <text evidence="1">Belongs to the glycosyltransferase 2 family.</text>
</comment>
<dbReference type="Pfam" id="PF00535">
    <property type="entry name" value="Glycos_transf_2"/>
    <property type="match status" value="1"/>
</dbReference>
<dbReference type="RefSeq" id="WP_074224719.1">
    <property type="nucleotide sequence ID" value="NZ_FSRC01000001.1"/>
</dbReference>
<dbReference type="InterPro" id="IPR029044">
    <property type="entry name" value="Nucleotide-diphossugar_trans"/>
</dbReference>
<dbReference type="PANTHER" id="PTHR43179:SF12">
    <property type="entry name" value="GALACTOFURANOSYLTRANSFERASE GLFT2"/>
    <property type="match status" value="1"/>
</dbReference>
<evidence type="ECO:0000256" key="1">
    <source>
        <dbReference type="ARBA" id="ARBA00006739"/>
    </source>
</evidence>
<dbReference type="STRING" id="226505.SAMN05444394_2054"/>
<dbReference type="GO" id="GO:0016757">
    <property type="term" value="F:glycosyltransferase activity"/>
    <property type="evidence" value="ECO:0007669"/>
    <property type="project" value="UniProtKB-KW"/>
</dbReference>